<keyword evidence="5" id="KW-0175">Coiled coil</keyword>
<keyword evidence="1" id="KW-0479">Metal-binding</keyword>
<accession>A0A8H4R2K0</accession>
<dbReference type="GO" id="GO:0003700">
    <property type="term" value="F:DNA-binding transcription factor activity"/>
    <property type="evidence" value="ECO:0007669"/>
    <property type="project" value="InterPro"/>
</dbReference>
<sequence length="275" mass="30253">MYDTAVEAPRCTGHNLPCRIYQSHRPGSKDRQFYRCPKPINDSEQCKFFCWVDEYRPDGTQASSSSQSGHLPPTPQSAQPIPSNERPGQAYPSTPTPSSQSTKRDSSSLEDDWDTDMPQKRVKYEGFASPSQPQTPQNMSQSNNLRPETTFSSGNNGTWPPQTPPRKVNNGGADSAPIFSQPYGSQSSAPSGSQETLQDAATGNQELTADSISEMLNKLAGTPQLVRKLERRKIAAEKSRDAKASKIAMLEAEVERLKAREKELEAVIAAYEQGD</sequence>
<dbReference type="CDD" id="cd14686">
    <property type="entry name" value="bZIP"/>
    <property type="match status" value="1"/>
</dbReference>
<keyword evidence="3" id="KW-0862">Zinc</keyword>
<feature type="compositionally biased region" description="Low complexity" evidence="6">
    <location>
        <begin position="92"/>
        <end position="101"/>
    </location>
</feature>
<keyword evidence="2 4" id="KW-0863">Zinc-finger</keyword>
<evidence type="ECO:0000256" key="2">
    <source>
        <dbReference type="ARBA" id="ARBA00022771"/>
    </source>
</evidence>
<evidence type="ECO:0000256" key="4">
    <source>
        <dbReference type="PROSITE-ProRule" id="PRU01343"/>
    </source>
</evidence>
<evidence type="ECO:0000256" key="6">
    <source>
        <dbReference type="SAM" id="MobiDB-lite"/>
    </source>
</evidence>
<dbReference type="InterPro" id="IPR010666">
    <property type="entry name" value="Znf_GRF"/>
</dbReference>
<evidence type="ECO:0000313" key="8">
    <source>
        <dbReference type="EMBL" id="KAF4620632.1"/>
    </source>
</evidence>
<proteinExistence type="predicted"/>
<name>A0A8H4R2K0_9AGAR</name>
<dbReference type="SUPFAM" id="SSF57959">
    <property type="entry name" value="Leucine zipper domain"/>
    <property type="match status" value="1"/>
</dbReference>
<dbReference type="GO" id="GO:0008270">
    <property type="term" value="F:zinc ion binding"/>
    <property type="evidence" value="ECO:0007669"/>
    <property type="project" value="UniProtKB-KW"/>
</dbReference>
<feature type="coiled-coil region" evidence="5">
    <location>
        <begin position="240"/>
        <end position="274"/>
    </location>
</feature>
<dbReference type="Proteomes" id="UP000521872">
    <property type="component" value="Unassembled WGS sequence"/>
</dbReference>
<dbReference type="PROSITE" id="PS51999">
    <property type="entry name" value="ZF_GRF"/>
    <property type="match status" value="1"/>
</dbReference>
<feature type="region of interest" description="Disordered" evidence="6">
    <location>
        <begin position="59"/>
        <end position="209"/>
    </location>
</feature>
<protein>
    <recommendedName>
        <fullName evidence="7">GRF-type domain-containing protein</fullName>
    </recommendedName>
</protein>
<evidence type="ECO:0000256" key="1">
    <source>
        <dbReference type="ARBA" id="ARBA00022723"/>
    </source>
</evidence>
<dbReference type="EMBL" id="JAACJL010000015">
    <property type="protein sequence ID" value="KAF4620632.1"/>
    <property type="molecule type" value="Genomic_DNA"/>
</dbReference>
<feature type="domain" description="GRF-type" evidence="7">
    <location>
        <begin position="11"/>
        <end position="55"/>
    </location>
</feature>
<feature type="compositionally biased region" description="Polar residues" evidence="6">
    <location>
        <begin position="129"/>
        <end position="160"/>
    </location>
</feature>
<dbReference type="Gene3D" id="1.20.5.170">
    <property type="match status" value="1"/>
</dbReference>
<evidence type="ECO:0000313" key="9">
    <source>
        <dbReference type="Proteomes" id="UP000521872"/>
    </source>
</evidence>
<keyword evidence="9" id="KW-1185">Reference proteome</keyword>
<feature type="compositionally biased region" description="Polar residues" evidence="6">
    <location>
        <begin position="60"/>
        <end position="69"/>
    </location>
</feature>
<dbReference type="InterPro" id="IPR046347">
    <property type="entry name" value="bZIP_sf"/>
</dbReference>
<evidence type="ECO:0000259" key="7">
    <source>
        <dbReference type="PROSITE" id="PS51999"/>
    </source>
</evidence>
<evidence type="ECO:0000256" key="5">
    <source>
        <dbReference type="SAM" id="Coils"/>
    </source>
</evidence>
<organism evidence="8 9">
    <name type="scientific">Agrocybe pediades</name>
    <dbReference type="NCBI Taxonomy" id="84607"/>
    <lineage>
        <taxon>Eukaryota</taxon>
        <taxon>Fungi</taxon>
        <taxon>Dikarya</taxon>
        <taxon>Basidiomycota</taxon>
        <taxon>Agaricomycotina</taxon>
        <taxon>Agaricomycetes</taxon>
        <taxon>Agaricomycetidae</taxon>
        <taxon>Agaricales</taxon>
        <taxon>Agaricineae</taxon>
        <taxon>Strophariaceae</taxon>
        <taxon>Agrocybe</taxon>
    </lineage>
</organism>
<dbReference type="AlphaFoldDB" id="A0A8H4R2K0"/>
<comment type="caution">
    <text evidence="8">The sequence shown here is derived from an EMBL/GenBank/DDBJ whole genome shotgun (WGS) entry which is preliminary data.</text>
</comment>
<evidence type="ECO:0000256" key="3">
    <source>
        <dbReference type="ARBA" id="ARBA00022833"/>
    </source>
</evidence>
<reference evidence="8 9" key="1">
    <citation type="submission" date="2019-12" db="EMBL/GenBank/DDBJ databases">
        <authorList>
            <person name="Floudas D."/>
            <person name="Bentzer J."/>
            <person name="Ahren D."/>
            <person name="Johansson T."/>
            <person name="Persson P."/>
            <person name="Tunlid A."/>
        </authorList>
    </citation>
    <scope>NUCLEOTIDE SEQUENCE [LARGE SCALE GENOMIC DNA]</scope>
    <source>
        <strain evidence="8 9">CBS 102.39</strain>
    </source>
</reference>
<feature type="compositionally biased region" description="Polar residues" evidence="6">
    <location>
        <begin position="182"/>
        <end position="209"/>
    </location>
</feature>
<gene>
    <name evidence="8" type="ORF">D9613_000435</name>
</gene>